<proteinExistence type="predicted"/>
<gene>
    <name evidence="1" type="ORF">rCG_30503</name>
</gene>
<reference evidence="1" key="1">
    <citation type="journal article" date="2005" name="Genome Res.">
        <title>Gene and alternative splicing annotation with AIR.</title>
        <authorList>
            <person name="Florea L."/>
            <person name="Di Francesco V."/>
            <person name="Miller J."/>
            <person name="Turner R."/>
            <person name="Yao A."/>
            <person name="Harris M."/>
            <person name="Walenz B."/>
            <person name="Mobarry C."/>
            <person name="Merkulov G.V."/>
            <person name="Charlab R."/>
            <person name="Dew I."/>
            <person name="Deng Z."/>
            <person name="Istrail S."/>
            <person name="Li P."/>
            <person name="Sutton G."/>
        </authorList>
    </citation>
    <scope>NUCLEOTIDE SEQUENCE</scope>
    <source>
        <strain evidence="1">BN</strain>
    </source>
</reference>
<evidence type="ECO:0000313" key="2">
    <source>
        <dbReference type="EMBL" id="EDM11502.1"/>
    </source>
</evidence>
<reference evidence="1" key="2">
    <citation type="submission" date="2005-07" db="EMBL/GenBank/DDBJ databases">
        <authorList>
            <person name="Mural R.J."/>
            <person name="Li P.W."/>
            <person name="Adams M.D."/>
            <person name="Amanatides P.G."/>
            <person name="Baden-Tillson H."/>
            <person name="Barnstead M."/>
            <person name="Chin S.H."/>
            <person name="Dew I."/>
            <person name="Evans C.A."/>
            <person name="Ferriera S."/>
            <person name="Flanigan M."/>
            <person name="Fosler C."/>
            <person name="Glodek A."/>
            <person name="Gu Z."/>
            <person name="Holt R.A."/>
            <person name="Jennings D."/>
            <person name="Kraft C.L."/>
            <person name="Lu F."/>
            <person name="Nguyen T."/>
            <person name="Nusskern D.R."/>
            <person name="Pfannkoch C.M."/>
            <person name="Sitter C."/>
            <person name="Sutton G.G."/>
            <person name="Venter J.C."/>
            <person name="Wang Z."/>
            <person name="Woodage T."/>
            <person name="Zheng X.H."/>
            <person name="Zhong F."/>
        </authorList>
    </citation>
    <scope>NUCLEOTIDE SEQUENCE</scope>
    <source>
        <strain evidence="1">BN</strain>
        <strain evidence="3">BN, Sprague-Dawley</strain>
    </source>
</reference>
<dbReference type="EMBL" id="CH473984">
    <property type="protein sequence ID" value="EDM11497.1"/>
    <property type="molecule type" value="Genomic_DNA"/>
</dbReference>
<sequence length="91" mass="10429">MVGCGCLQWLSQVCLQAFYILPRTGSCRNRNFSAWKWFHVSWFIFSNVSRHAGTQLSTVFWKYRNCVSGYKYWRLSGSATVTKPSACSVSS</sequence>
<protein>
    <submittedName>
        <fullName evidence="1">RCG30503, isoform CRA_b</fullName>
    </submittedName>
</protein>
<dbReference type="Proteomes" id="UP000234681">
    <property type="component" value="Chromosome 5"/>
</dbReference>
<dbReference type="EMBL" id="CH473984">
    <property type="protein sequence ID" value="EDM11502.1"/>
    <property type="molecule type" value="Genomic_DNA"/>
</dbReference>
<dbReference type="AlphaFoldDB" id="A6JFA5"/>
<organism evidence="1 3">
    <name type="scientific">Rattus norvegicus</name>
    <name type="common">Rat</name>
    <dbReference type="NCBI Taxonomy" id="10116"/>
    <lineage>
        <taxon>Eukaryota</taxon>
        <taxon>Metazoa</taxon>
        <taxon>Chordata</taxon>
        <taxon>Craniata</taxon>
        <taxon>Vertebrata</taxon>
        <taxon>Euteleostomi</taxon>
        <taxon>Mammalia</taxon>
        <taxon>Eutheria</taxon>
        <taxon>Euarchontoglires</taxon>
        <taxon>Glires</taxon>
        <taxon>Rodentia</taxon>
        <taxon>Myomorpha</taxon>
        <taxon>Muroidea</taxon>
        <taxon>Muridae</taxon>
        <taxon>Murinae</taxon>
        <taxon>Rattus</taxon>
    </lineage>
</organism>
<evidence type="ECO:0000313" key="1">
    <source>
        <dbReference type="EMBL" id="EDM11497.1"/>
    </source>
</evidence>
<dbReference type="EMBL" id="CH473984">
    <property type="protein sequence ID" value="EDM11500.1"/>
    <property type="molecule type" value="Genomic_DNA"/>
</dbReference>
<name>A6JFA5_RAT</name>
<reference evidence="3" key="3">
    <citation type="submission" date="2005-09" db="EMBL/GenBank/DDBJ databases">
        <authorList>
            <person name="Mural R.J."/>
            <person name="Li P.W."/>
            <person name="Adams M.D."/>
            <person name="Amanatides P.G."/>
            <person name="Baden-Tillson H."/>
            <person name="Barnstead M."/>
            <person name="Chin S.H."/>
            <person name="Dew I."/>
            <person name="Evans C.A."/>
            <person name="Ferriera S."/>
            <person name="Flanigan M."/>
            <person name="Fosler C."/>
            <person name="Glodek A."/>
            <person name="Gu Z."/>
            <person name="Holt R.A."/>
            <person name="Jennings D."/>
            <person name="Kraft C.L."/>
            <person name="Lu F."/>
            <person name="Nguyen T."/>
            <person name="Nusskern D.R."/>
            <person name="Pfannkoch C.M."/>
            <person name="Sitter C."/>
            <person name="Sutton G.G."/>
            <person name="Venter J.C."/>
            <person name="Wang Z."/>
            <person name="Woodage T."/>
            <person name="Zheng X.H."/>
            <person name="Zhong F."/>
        </authorList>
    </citation>
    <scope>NUCLEOTIDE SEQUENCE [LARGE SCALE GENOMIC DNA]</scope>
    <source>
        <strain evidence="2">BN</strain>
        <strain evidence="3">BN, Sprague-Dawley</strain>
    </source>
</reference>
<accession>A6JFA5</accession>
<evidence type="ECO:0000313" key="3">
    <source>
        <dbReference type="Proteomes" id="UP000234681"/>
    </source>
</evidence>